<accession>A0AAV1TCW3</accession>
<comment type="caution">
    <text evidence="2">The sequence shown here is derived from an EMBL/GenBank/DDBJ whole genome shotgun (WGS) entry which is preliminary data.</text>
</comment>
<dbReference type="Proteomes" id="UP001162060">
    <property type="component" value="Unassembled WGS sequence"/>
</dbReference>
<dbReference type="EMBL" id="CAKLBY020000043">
    <property type="protein sequence ID" value="CAK7915733.1"/>
    <property type="molecule type" value="Genomic_DNA"/>
</dbReference>
<name>A0AAV1TCW3_9STRA</name>
<evidence type="ECO:0000256" key="1">
    <source>
        <dbReference type="SAM" id="MobiDB-lite"/>
    </source>
</evidence>
<reference evidence="2" key="1">
    <citation type="submission" date="2024-01" db="EMBL/GenBank/DDBJ databases">
        <authorList>
            <person name="Webb A."/>
        </authorList>
    </citation>
    <scope>NUCLEOTIDE SEQUENCE</scope>
    <source>
        <strain evidence="2">Pm1</strain>
    </source>
</reference>
<proteinExistence type="predicted"/>
<organism evidence="2 3">
    <name type="scientific">Peronospora matthiolae</name>
    <dbReference type="NCBI Taxonomy" id="2874970"/>
    <lineage>
        <taxon>Eukaryota</taxon>
        <taxon>Sar</taxon>
        <taxon>Stramenopiles</taxon>
        <taxon>Oomycota</taxon>
        <taxon>Peronosporomycetes</taxon>
        <taxon>Peronosporales</taxon>
        <taxon>Peronosporaceae</taxon>
        <taxon>Peronospora</taxon>
    </lineage>
</organism>
<sequence>MLKKKREIFWLLNSNLTSVDVTVREHQALAPSVPTAEAASKSAEPQSAS</sequence>
<evidence type="ECO:0000313" key="3">
    <source>
        <dbReference type="Proteomes" id="UP001162060"/>
    </source>
</evidence>
<feature type="region of interest" description="Disordered" evidence="1">
    <location>
        <begin position="30"/>
        <end position="49"/>
    </location>
</feature>
<protein>
    <submittedName>
        <fullName evidence="2">Uncharacterized protein</fullName>
    </submittedName>
</protein>
<evidence type="ECO:0000313" key="2">
    <source>
        <dbReference type="EMBL" id="CAK7915733.1"/>
    </source>
</evidence>
<dbReference type="AlphaFoldDB" id="A0AAV1TCW3"/>
<gene>
    <name evidence="2" type="ORF">PM001_LOCUS5260</name>
</gene>